<keyword evidence="1" id="KW-1133">Transmembrane helix</keyword>
<reference evidence="2 3" key="1">
    <citation type="submission" date="2019-08" db="EMBL/GenBank/DDBJ databases">
        <title>Ulvibacter marinistellae sp. nov., isolated from a starfish, Patiria pectinifera.</title>
        <authorList>
            <person name="Kawano K."/>
            <person name="Ushijima N."/>
            <person name="Kihara M."/>
            <person name="Itoh H."/>
        </authorList>
    </citation>
    <scope>NUCLEOTIDE SEQUENCE [LARGE SCALE GENOMIC DNA]</scope>
    <source>
        <strain evidence="2 3">KK4</strain>
    </source>
</reference>
<protein>
    <submittedName>
        <fullName evidence="2">Uncharacterized protein</fullName>
    </submittedName>
</protein>
<sequence>MQTFKYYLSFIAIIIINLLFLQCGTAQKEVIQMTTNPPFKILEATHQDWVAGVQGGGAGTTVMITFSDIDRDVEILNFYFGNFKALANVLPNKTLAYQANILNNINDDRSMNIDPKKEINKLPHPKSQFNVAPGNAIIEYRFNGNVNFYKVTKMIEKPLLAYPSANPNENRGGL</sequence>
<dbReference type="AlphaFoldDB" id="A0A5J4FTB3"/>
<keyword evidence="1" id="KW-0472">Membrane</keyword>
<feature type="transmembrane region" description="Helical" evidence="1">
    <location>
        <begin position="6"/>
        <end position="23"/>
    </location>
</feature>
<comment type="caution">
    <text evidence="2">The sequence shown here is derived from an EMBL/GenBank/DDBJ whole genome shotgun (WGS) entry which is preliminary data.</text>
</comment>
<evidence type="ECO:0000256" key="1">
    <source>
        <dbReference type="SAM" id="Phobius"/>
    </source>
</evidence>
<gene>
    <name evidence="2" type="ORF">ULMS_03180</name>
</gene>
<proteinExistence type="predicted"/>
<keyword evidence="3" id="KW-1185">Reference proteome</keyword>
<dbReference type="EMBL" id="BKCF01000001">
    <property type="protein sequence ID" value="GEQ84810.1"/>
    <property type="molecule type" value="Genomic_DNA"/>
</dbReference>
<dbReference type="OrthoDB" id="1364277at2"/>
<accession>A0A5J4FTB3</accession>
<organism evidence="2 3">
    <name type="scientific">Patiriisocius marinistellae</name>
    <dbReference type="NCBI Taxonomy" id="2494560"/>
    <lineage>
        <taxon>Bacteria</taxon>
        <taxon>Pseudomonadati</taxon>
        <taxon>Bacteroidota</taxon>
        <taxon>Flavobacteriia</taxon>
        <taxon>Flavobacteriales</taxon>
        <taxon>Flavobacteriaceae</taxon>
        <taxon>Patiriisocius</taxon>
    </lineage>
</organism>
<evidence type="ECO:0000313" key="3">
    <source>
        <dbReference type="Proteomes" id="UP000326994"/>
    </source>
</evidence>
<keyword evidence="1" id="KW-0812">Transmembrane</keyword>
<dbReference type="RefSeq" id="WP_151892749.1">
    <property type="nucleotide sequence ID" value="NZ_BKCF01000001.1"/>
</dbReference>
<dbReference type="Proteomes" id="UP000326994">
    <property type="component" value="Unassembled WGS sequence"/>
</dbReference>
<evidence type="ECO:0000313" key="2">
    <source>
        <dbReference type="EMBL" id="GEQ84810.1"/>
    </source>
</evidence>
<name>A0A5J4FTB3_9FLAO</name>